<reference evidence="1" key="1">
    <citation type="submission" date="2020-05" db="EMBL/GenBank/DDBJ databases">
        <title>Large-scale comparative analyses of tick genomes elucidate their genetic diversity and vector capacities.</title>
        <authorList>
            <person name="Jia N."/>
            <person name="Wang J."/>
            <person name="Shi W."/>
            <person name="Du L."/>
            <person name="Sun Y."/>
            <person name="Zhan W."/>
            <person name="Jiang J."/>
            <person name="Wang Q."/>
            <person name="Zhang B."/>
            <person name="Ji P."/>
            <person name="Sakyi L.B."/>
            <person name="Cui X."/>
            <person name="Yuan T."/>
            <person name="Jiang B."/>
            <person name="Yang W."/>
            <person name="Lam T.T.-Y."/>
            <person name="Chang Q."/>
            <person name="Ding S."/>
            <person name="Wang X."/>
            <person name="Zhu J."/>
            <person name="Ruan X."/>
            <person name="Zhao L."/>
            <person name="Wei J."/>
            <person name="Que T."/>
            <person name="Du C."/>
            <person name="Cheng J."/>
            <person name="Dai P."/>
            <person name="Han X."/>
            <person name="Huang E."/>
            <person name="Gao Y."/>
            <person name="Liu J."/>
            <person name="Shao H."/>
            <person name="Ye R."/>
            <person name="Li L."/>
            <person name="Wei W."/>
            <person name="Wang X."/>
            <person name="Wang C."/>
            <person name="Yang T."/>
            <person name="Huo Q."/>
            <person name="Li W."/>
            <person name="Guo W."/>
            <person name="Chen H."/>
            <person name="Zhou L."/>
            <person name="Ni X."/>
            <person name="Tian J."/>
            <person name="Zhou Y."/>
            <person name="Sheng Y."/>
            <person name="Liu T."/>
            <person name="Pan Y."/>
            <person name="Xia L."/>
            <person name="Li J."/>
            <person name="Zhao F."/>
            <person name="Cao W."/>
        </authorList>
    </citation>
    <scope>NUCLEOTIDE SEQUENCE</scope>
    <source>
        <strain evidence="1">Dsil-2018</strain>
    </source>
</reference>
<protein>
    <submittedName>
        <fullName evidence="1">Uncharacterized protein</fullName>
    </submittedName>
</protein>
<comment type="caution">
    <text evidence="1">The sequence shown here is derived from an EMBL/GenBank/DDBJ whole genome shotgun (WGS) entry which is preliminary data.</text>
</comment>
<sequence length="59" mass="6737">MAGKLSHPPYIPDLSPPGFDLYPKLESKLEGVRYKSLDKLSMDVTRVIRQLPKDFVVHL</sequence>
<name>A0ACB8CHX3_DERSI</name>
<dbReference type="EMBL" id="CM023476">
    <property type="protein sequence ID" value="KAH7942317.1"/>
    <property type="molecule type" value="Genomic_DNA"/>
</dbReference>
<organism evidence="1 2">
    <name type="scientific">Dermacentor silvarum</name>
    <name type="common">Tick</name>
    <dbReference type="NCBI Taxonomy" id="543639"/>
    <lineage>
        <taxon>Eukaryota</taxon>
        <taxon>Metazoa</taxon>
        <taxon>Ecdysozoa</taxon>
        <taxon>Arthropoda</taxon>
        <taxon>Chelicerata</taxon>
        <taxon>Arachnida</taxon>
        <taxon>Acari</taxon>
        <taxon>Parasitiformes</taxon>
        <taxon>Ixodida</taxon>
        <taxon>Ixodoidea</taxon>
        <taxon>Ixodidae</taxon>
        <taxon>Rhipicephalinae</taxon>
        <taxon>Dermacentor</taxon>
    </lineage>
</organism>
<proteinExistence type="predicted"/>
<dbReference type="Proteomes" id="UP000821865">
    <property type="component" value="Chromosome 7"/>
</dbReference>
<evidence type="ECO:0000313" key="2">
    <source>
        <dbReference type="Proteomes" id="UP000821865"/>
    </source>
</evidence>
<evidence type="ECO:0000313" key="1">
    <source>
        <dbReference type="EMBL" id="KAH7942317.1"/>
    </source>
</evidence>
<accession>A0ACB8CHX3</accession>
<keyword evidence="2" id="KW-1185">Reference proteome</keyword>
<gene>
    <name evidence="1" type="ORF">HPB49_022846</name>
</gene>